<feature type="region of interest" description="Disordered" evidence="1">
    <location>
        <begin position="395"/>
        <end position="418"/>
    </location>
</feature>
<evidence type="ECO:0000259" key="2">
    <source>
        <dbReference type="Pfam" id="PF11926"/>
    </source>
</evidence>
<feature type="compositionally biased region" description="Basic and acidic residues" evidence="1">
    <location>
        <begin position="404"/>
        <end position="418"/>
    </location>
</feature>
<dbReference type="EC" id="5.1.3.3" evidence="3"/>
<dbReference type="GO" id="GO:0004034">
    <property type="term" value="F:aldose 1-epimerase activity"/>
    <property type="evidence" value="ECO:0007669"/>
    <property type="project" value="UniProtKB-EC"/>
</dbReference>
<reference evidence="3" key="1">
    <citation type="journal article" date="2013" name="J. Plant Res.">
        <title>Effect of fungi and light on seed germination of three Opuntia species from semiarid lands of central Mexico.</title>
        <authorList>
            <person name="Delgado-Sanchez P."/>
            <person name="Jimenez-Bremont J.F."/>
            <person name="Guerrero-Gonzalez Mde L."/>
            <person name="Flores J."/>
        </authorList>
    </citation>
    <scope>NUCLEOTIDE SEQUENCE</scope>
    <source>
        <tissue evidence="3">Cladode</tissue>
    </source>
</reference>
<keyword evidence="3" id="KW-0413">Isomerase</keyword>
<organism evidence="3">
    <name type="scientific">Opuntia streptacantha</name>
    <name type="common">Prickly pear cactus</name>
    <name type="synonym">Opuntia cardona</name>
    <dbReference type="NCBI Taxonomy" id="393608"/>
    <lineage>
        <taxon>Eukaryota</taxon>
        <taxon>Viridiplantae</taxon>
        <taxon>Streptophyta</taxon>
        <taxon>Embryophyta</taxon>
        <taxon>Tracheophyta</taxon>
        <taxon>Spermatophyta</taxon>
        <taxon>Magnoliopsida</taxon>
        <taxon>eudicotyledons</taxon>
        <taxon>Gunneridae</taxon>
        <taxon>Pentapetalae</taxon>
        <taxon>Caryophyllales</taxon>
        <taxon>Cactineae</taxon>
        <taxon>Cactaceae</taxon>
        <taxon>Opuntioideae</taxon>
        <taxon>Opuntia</taxon>
    </lineage>
</organism>
<dbReference type="PANTHER" id="PTHR45089">
    <property type="entry name" value="DNAJ HEAT SHOCK AMINO-TERMINAL DOMAIN PROTEIN-RELATED"/>
    <property type="match status" value="1"/>
</dbReference>
<evidence type="ECO:0000256" key="1">
    <source>
        <dbReference type="SAM" id="MobiDB-lite"/>
    </source>
</evidence>
<feature type="compositionally biased region" description="Polar residues" evidence="1">
    <location>
        <begin position="33"/>
        <end position="50"/>
    </location>
</feature>
<dbReference type="PANTHER" id="PTHR45089:SF50">
    <property type="entry name" value="DNAJ HEAT SHOCK AMINO-TERMINAL DOMAIN PROTEIN-RELATED"/>
    <property type="match status" value="1"/>
</dbReference>
<feature type="domain" description="DUF3444" evidence="2">
    <location>
        <begin position="148"/>
        <end position="354"/>
    </location>
</feature>
<name>A0A7C8ZL69_OPUST</name>
<accession>A0A7C8ZL69</accession>
<protein>
    <submittedName>
        <fullName evidence="3">Aldose 1-epimerase</fullName>
        <ecNumber evidence="3">5.1.3.3</ecNumber>
    </submittedName>
</protein>
<dbReference type="Pfam" id="PF11926">
    <property type="entry name" value="DUF3444"/>
    <property type="match status" value="1"/>
</dbReference>
<dbReference type="EMBL" id="GISG01141775">
    <property type="protein sequence ID" value="MBA4645298.1"/>
    <property type="molecule type" value="Transcribed_RNA"/>
</dbReference>
<dbReference type="InterPro" id="IPR024593">
    <property type="entry name" value="DUF3444"/>
</dbReference>
<dbReference type="AlphaFoldDB" id="A0A7C8ZL69"/>
<dbReference type="EMBL" id="GISG01141774">
    <property type="protein sequence ID" value="MBA4645297.1"/>
    <property type="molecule type" value="Transcribed_RNA"/>
</dbReference>
<sequence length="418" mass="47258">MTGSSVEKKRRFSEEMGVNRNQMGPGSAGSGTARHSNSDSVQTSRASRFNSNRELTQVELCNILMFKARNEISKKISEWGSVTTVANAAQKEKVMEQALGKDKTINIEVNGDSHDQQSGRRSDTSNADKILQNVTDSTAAKEMLDRLSIPVPDPDFYDFDKDRTERAFGENQVWALYDNDDGMPRYYAMIHSVISQDPFRVRISWLSSKTNADLGPLNWAASGFSKTCGDFRGGRHETYDSLNCFSHKVKWTKGTRGVIRIFPRKGDVWALYRNWSPDWDEFTSDKVICKYEMVEVLEDYDEQLGVVVIPLVKVAGFKAVFHRHLNPKQARRIPKEEILRFSYQIPSHLISGHEAPNAPKGCRELDPAALPLEFLQVIADVKDKDIAKNQTFQQGEVTNNGMKELNHKDTALNTEKTK</sequence>
<feature type="compositionally biased region" description="Basic and acidic residues" evidence="1">
    <location>
        <begin position="105"/>
        <end position="123"/>
    </location>
</feature>
<evidence type="ECO:0000313" key="3">
    <source>
        <dbReference type="EMBL" id="MBA4645297.1"/>
    </source>
</evidence>
<feature type="region of interest" description="Disordered" evidence="1">
    <location>
        <begin position="105"/>
        <end position="128"/>
    </location>
</feature>
<feature type="region of interest" description="Disordered" evidence="1">
    <location>
        <begin position="1"/>
        <end position="50"/>
    </location>
</feature>
<reference evidence="3" key="2">
    <citation type="submission" date="2020-07" db="EMBL/GenBank/DDBJ databases">
        <authorList>
            <person name="Vera ALvarez R."/>
            <person name="Arias-Moreno D.M."/>
            <person name="Jimenez-Jacinto V."/>
            <person name="Jimenez-Bremont J.F."/>
            <person name="Swaminathan K."/>
            <person name="Moose S.P."/>
            <person name="Guerrero-Gonzalez M.L."/>
            <person name="Marino-Ramirez L."/>
            <person name="Landsman D."/>
            <person name="Rodriguez-Kessler M."/>
            <person name="Delgado-Sanchez P."/>
        </authorList>
    </citation>
    <scope>NUCLEOTIDE SEQUENCE</scope>
    <source>
        <tissue evidence="3">Cladode</tissue>
    </source>
</reference>
<proteinExistence type="predicted"/>